<protein>
    <recommendedName>
        <fullName evidence="4">MIF4G domain-containing protein</fullName>
    </recommendedName>
</protein>
<accession>A0ABD6ECX3</accession>
<dbReference type="PANTHER" id="PTHR23254:SF15">
    <property type="entry name" value="POLYADENYLATE-BINDING PROTEIN-INTERACTING PROTEIN 1"/>
    <property type="match status" value="1"/>
</dbReference>
<evidence type="ECO:0000313" key="2">
    <source>
        <dbReference type="EMBL" id="MFH4974537.1"/>
    </source>
</evidence>
<feature type="region of interest" description="Disordered" evidence="1">
    <location>
        <begin position="160"/>
        <end position="179"/>
    </location>
</feature>
<dbReference type="EMBL" id="JBGFUD010000445">
    <property type="protein sequence ID" value="MFH4974537.1"/>
    <property type="molecule type" value="Genomic_DNA"/>
</dbReference>
<sequence>MSQRNSASSFAVPPPQGYRAGLQINSNDCFNNRQPHFSQTASTLIPHSRPQAQVYSEFPSHIRPYSSSCVFSDFYSPPSSQLSAVSSHSFNPDAAPFQPAMLSQQAWNQETQMYDSCSQIGQYEDYSDLHRQPSLELFSYMDNLPNDAYAMSYESQFNGRSNTNGSTVQSSVHADRRQSPRAAALVEEVRVGLEQLMHEPHEFDTWSGAIRKRLIDPDMHYESLKLVVRDILHMAITEPRVHYNFSRLCALLGKDIKDFRGDCLLPVLRNVHFVERMQMTVEQQQNLLMFFAEIYDNYRSEKGAKLNCIGTAVMEQIKSLISGEKINDACIKTVLNSLKLTGRNLDSIHGGRESIDEIFTSLNAIANGHPKISGPVKDQIRALTSLRENHWEHVHLHATKQLAIPENGLTPSSSSGDIIGPDGQPLSDEERAFLEEHFEKLDNNDSTLDDSDVNEEYENFMTEVDRSGRNCGVVNPEDDSLTLEDLSINCVKEDISTTKANSDAHLEVEKN</sequence>
<dbReference type="InterPro" id="IPR016024">
    <property type="entry name" value="ARM-type_fold"/>
</dbReference>
<evidence type="ECO:0000313" key="3">
    <source>
        <dbReference type="Proteomes" id="UP001608902"/>
    </source>
</evidence>
<comment type="caution">
    <text evidence="2">The sequence shown here is derived from an EMBL/GenBank/DDBJ whole genome shotgun (WGS) entry which is preliminary data.</text>
</comment>
<reference evidence="2 3" key="1">
    <citation type="submission" date="2024-08" db="EMBL/GenBank/DDBJ databases">
        <title>Gnathostoma spinigerum genome.</title>
        <authorList>
            <person name="Gonzalez-Bertolin B."/>
            <person name="Monzon S."/>
            <person name="Zaballos A."/>
            <person name="Jimenez P."/>
            <person name="Dekumyoy P."/>
            <person name="Varona S."/>
            <person name="Cuesta I."/>
            <person name="Sumanam S."/>
            <person name="Adisakwattana P."/>
            <person name="Gasser R.B."/>
            <person name="Hernandez-Gonzalez A."/>
            <person name="Young N.D."/>
            <person name="Perteguer M.J."/>
        </authorList>
    </citation>
    <scope>NUCLEOTIDE SEQUENCE [LARGE SCALE GENOMIC DNA]</scope>
    <source>
        <strain evidence="2">AL3</strain>
        <tissue evidence="2">Liver</tissue>
    </source>
</reference>
<evidence type="ECO:0008006" key="4">
    <source>
        <dbReference type="Google" id="ProtNLM"/>
    </source>
</evidence>
<dbReference type="Proteomes" id="UP001608902">
    <property type="component" value="Unassembled WGS sequence"/>
</dbReference>
<organism evidence="2 3">
    <name type="scientific">Gnathostoma spinigerum</name>
    <dbReference type="NCBI Taxonomy" id="75299"/>
    <lineage>
        <taxon>Eukaryota</taxon>
        <taxon>Metazoa</taxon>
        <taxon>Ecdysozoa</taxon>
        <taxon>Nematoda</taxon>
        <taxon>Chromadorea</taxon>
        <taxon>Rhabditida</taxon>
        <taxon>Spirurina</taxon>
        <taxon>Gnathostomatomorpha</taxon>
        <taxon>Gnathostomatoidea</taxon>
        <taxon>Gnathostomatidae</taxon>
        <taxon>Gnathostoma</taxon>
    </lineage>
</organism>
<gene>
    <name evidence="2" type="ORF">AB6A40_001246</name>
</gene>
<dbReference type="AlphaFoldDB" id="A0ABD6ECX3"/>
<name>A0ABD6ECX3_9BILA</name>
<keyword evidence="3" id="KW-1185">Reference proteome</keyword>
<evidence type="ECO:0000256" key="1">
    <source>
        <dbReference type="SAM" id="MobiDB-lite"/>
    </source>
</evidence>
<dbReference type="SUPFAM" id="SSF48371">
    <property type="entry name" value="ARM repeat"/>
    <property type="match status" value="1"/>
</dbReference>
<feature type="compositionally biased region" description="Polar residues" evidence="1">
    <location>
        <begin position="160"/>
        <end position="172"/>
    </location>
</feature>
<dbReference type="PANTHER" id="PTHR23254">
    <property type="entry name" value="EIF4G DOMAIN PROTEIN"/>
    <property type="match status" value="1"/>
</dbReference>
<proteinExistence type="predicted"/>
<dbReference type="Gene3D" id="1.25.40.180">
    <property type="match status" value="1"/>
</dbReference>
<dbReference type="InterPro" id="IPR051367">
    <property type="entry name" value="mRNA_TranslReg/HistoneTransl"/>
</dbReference>